<evidence type="ECO:0000256" key="10">
    <source>
        <dbReference type="PROSITE-ProRule" id="PRU00473"/>
    </source>
</evidence>
<dbReference type="CDD" id="cd07185">
    <property type="entry name" value="OmpA_C-like"/>
    <property type="match status" value="1"/>
</dbReference>
<evidence type="ECO:0000256" key="9">
    <source>
        <dbReference type="ARBA" id="ARBA00023237"/>
    </source>
</evidence>
<evidence type="ECO:0000256" key="6">
    <source>
        <dbReference type="ARBA" id="ARBA00023065"/>
    </source>
</evidence>
<dbReference type="InterPro" id="IPR006690">
    <property type="entry name" value="OMPA-like_CS"/>
</dbReference>
<dbReference type="InterPro" id="IPR006665">
    <property type="entry name" value="OmpA-like"/>
</dbReference>
<gene>
    <name evidence="14" type="ORF">MB14_06890</name>
</gene>
<evidence type="ECO:0000256" key="12">
    <source>
        <dbReference type="SAM" id="SignalP"/>
    </source>
</evidence>
<dbReference type="InterPro" id="IPR003367">
    <property type="entry name" value="Thrombospondin_3-like_rpt"/>
</dbReference>
<name>A0A150X8C7_ROSEK</name>
<organism evidence="14 15">
    <name type="scientific">Roseivirga ehrenbergii (strain DSM 102268 / JCM 13514 / KCTC 12282 / NCIMB 14502 / KMM 6017)</name>
    <dbReference type="NCBI Taxonomy" id="279360"/>
    <lineage>
        <taxon>Bacteria</taxon>
        <taxon>Pseudomonadati</taxon>
        <taxon>Bacteroidota</taxon>
        <taxon>Cytophagia</taxon>
        <taxon>Cytophagales</taxon>
        <taxon>Roseivirgaceae</taxon>
        <taxon>Roseivirga</taxon>
    </lineage>
</organism>
<feature type="chain" id="PRO_5007574454" description="OmpA-like domain-containing protein" evidence="12">
    <location>
        <begin position="20"/>
        <end position="422"/>
    </location>
</feature>
<sequence>MKKLLIITLLSVIILPCFAQFNDQKTWLSITLDNNQYNSLLNHPIENVFKIDNPSFSIGVGHYLNKSFNLNAEVSMGKVLDYTNNTQELIANDRVRSNLAAFSLAGRFKFNNGLLLKEESRLTPFVEVGLGLAYFNESLIETDNGASVSIPLAAGMAYRFTDNLQLVAKVGENRNAKATFKRFSLGLSFSVSNKPDSDKDGVLDENDACPNEYGEKDNYGCPYPDTDSNGVLDKDDECPLEAGDMNGCPDDDGDGIINVEDKCPEIAGLKEFGGCPDTDGDGIEDSLDACPEKAGIDGGCPQLELPIKIVHFKFASAEVEKLYHEKLLSLAELMKENPEITLIISGFTDSVDSDVINTRLSAKRAESVKMYLVKAGVESSRMSTNGFGEGNPLADNSSVVGRARNRRVEIQFQKQVEGVVKN</sequence>
<dbReference type="SUPFAM" id="SSF103647">
    <property type="entry name" value="TSP type-3 repeat"/>
    <property type="match status" value="1"/>
</dbReference>
<comment type="caution">
    <text evidence="14">The sequence shown here is derived from an EMBL/GenBank/DDBJ whole genome shotgun (WGS) entry which is preliminary data.</text>
</comment>
<dbReference type="GO" id="GO:0005509">
    <property type="term" value="F:calcium ion binding"/>
    <property type="evidence" value="ECO:0007669"/>
    <property type="project" value="InterPro"/>
</dbReference>
<dbReference type="PRINTS" id="PR01021">
    <property type="entry name" value="OMPADOMAIN"/>
</dbReference>
<dbReference type="PANTHER" id="PTHR30329:SF21">
    <property type="entry name" value="LIPOPROTEIN YIAD-RELATED"/>
    <property type="match status" value="1"/>
</dbReference>
<dbReference type="PROSITE" id="PS51123">
    <property type="entry name" value="OMPA_2"/>
    <property type="match status" value="1"/>
</dbReference>
<dbReference type="EMBL" id="LQZQ01000045">
    <property type="protein sequence ID" value="KYG74922.1"/>
    <property type="molecule type" value="Genomic_DNA"/>
</dbReference>
<keyword evidence="7" id="KW-0626">Porin</keyword>
<evidence type="ECO:0000313" key="14">
    <source>
        <dbReference type="EMBL" id="KYG74922.1"/>
    </source>
</evidence>
<dbReference type="Pfam" id="PF00691">
    <property type="entry name" value="OmpA"/>
    <property type="match status" value="1"/>
</dbReference>
<evidence type="ECO:0000259" key="13">
    <source>
        <dbReference type="PROSITE" id="PS51123"/>
    </source>
</evidence>
<dbReference type="InterPro" id="IPR006664">
    <property type="entry name" value="OMP_bac"/>
</dbReference>
<feature type="region of interest" description="Disordered" evidence="11">
    <location>
        <begin position="195"/>
        <end position="236"/>
    </location>
</feature>
<dbReference type="AlphaFoldDB" id="A0A150X8C7"/>
<proteinExistence type="predicted"/>
<keyword evidence="3" id="KW-1134">Transmembrane beta strand</keyword>
<dbReference type="OrthoDB" id="1522982at2"/>
<keyword evidence="9" id="KW-0998">Cell outer membrane</keyword>
<dbReference type="Pfam" id="PF02412">
    <property type="entry name" value="TSP_3"/>
    <property type="match status" value="3"/>
</dbReference>
<dbReference type="PANTHER" id="PTHR30329">
    <property type="entry name" value="STATOR ELEMENT OF FLAGELLAR MOTOR COMPLEX"/>
    <property type="match status" value="1"/>
</dbReference>
<comment type="subcellular location">
    <subcellularLocation>
        <location evidence="1">Cell outer membrane</location>
        <topology evidence="1">Multi-pass membrane protein</topology>
    </subcellularLocation>
</comment>
<dbReference type="GO" id="GO:0006811">
    <property type="term" value="P:monoatomic ion transport"/>
    <property type="evidence" value="ECO:0007669"/>
    <property type="project" value="UniProtKB-KW"/>
</dbReference>
<dbReference type="InterPro" id="IPR050330">
    <property type="entry name" value="Bact_OuterMem_StrucFunc"/>
</dbReference>
<evidence type="ECO:0000313" key="15">
    <source>
        <dbReference type="Proteomes" id="UP000075583"/>
    </source>
</evidence>
<keyword evidence="8 10" id="KW-0472">Membrane</keyword>
<reference evidence="14" key="1">
    <citation type="submission" date="2016-01" db="EMBL/GenBank/DDBJ databases">
        <title>Genome sequencing of Roseivirga ehrenbergii KMM 6017.</title>
        <authorList>
            <person name="Selvaratnam C."/>
            <person name="Thevarajoo S."/>
            <person name="Goh K.M."/>
            <person name="Ee R."/>
            <person name="Chan K.-G."/>
            <person name="Chong C.S."/>
        </authorList>
    </citation>
    <scope>NUCLEOTIDE SEQUENCE [LARGE SCALE GENOMIC DNA]</scope>
    <source>
        <strain evidence="14">KMM 6017</strain>
    </source>
</reference>
<evidence type="ECO:0000256" key="5">
    <source>
        <dbReference type="ARBA" id="ARBA00022729"/>
    </source>
</evidence>
<keyword evidence="15" id="KW-1185">Reference proteome</keyword>
<dbReference type="Pfam" id="PF13505">
    <property type="entry name" value="OMP_b-brl"/>
    <property type="match status" value="1"/>
</dbReference>
<dbReference type="Proteomes" id="UP000075583">
    <property type="component" value="Unassembled WGS sequence"/>
</dbReference>
<keyword evidence="2" id="KW-0813">Transport</keyword>
<feature type="signal peptide" evidence="12">
    <location>
        <begin position="1"/>
        <end position="19"/>
    </location>
</feature>
<dbReference type="Gene3D" id="3.30.1330.60">
    <property type="entry name" value="OmpA-like domain"/>
    <property type="match status" value="1"/>
</dbReference>
<dbReference type="Gene3D" id="2.40.160.20">
    <property type="match status" value="1"/>
</dbReference>
<dbReference type="InterPro" id="IPR027385">
    <property type="entry name" value="Beta-barrel_OMP"/>
</dbReference>
<dbReference type="InterPro" id="IPR028974">
    <property type="entry name" value="TSP_type-3_rpt"/>
</dbReference>
<dbReference type="GO" id="GO:0015288">
    <property type="term" value="F:porin activity"/>
    <property type="evidence" value="ECO:0007669"/>
    <property type="project" value="UniProtKB-KW"/>
</dbReference>
<keyword evidence="6" id="KW-0406">Ion transport</keyword>
<evidence type="ECO:0000256" key="11">
    <source>
        <dbReference type="SAM" id="MobiDB-lite"/>
    </source>
</evidence>
<feature type="domain" description="OmpA-like" evidence="13">
    <location>
        <begin position="299"/>
        <end position="416"/>
    </location>
</feature>
<evidence type="ECO:0000256" key="7">
    <source>
        <dbReference type="ARBA" id="ARBA00023114"/>
    </source>
</evidence>
<evidence type="ECO:0000256" key="8">
    <source>
        <dbReference type="ARBA" id="ARBA00023136"/>
    </source>
</evidence>
<dbReference type="SUPFAM" id="SSF56925">
    <property type="entry name" value="OMPA-like"/>
    <property type="match status" value="1"/>
</dbReference>
<keyword evidence="4" id="KW-0812">Transmembrane</keyword>
<dbReference type="STRING" id="279360.MB14_06890"/>
<dbReference type="SUPFAM" id="SSF103088">
    <property type="entry name" value="OmpA-like"/>
    <property type="match status" value="1"/>
</dbReference>
<evidence type="ECO:0000256" key="4">
    <source>
        <dbReference type="ARBA" id="ARBA00022692"/>
    </source>
</evidence>
<keyword evidence="5 12" id="KW-0732">Signal</keyword>
<dbReference type="InterPro" id="IPR036737">
    <property type="entry name" value="OmpA-like_sf"/>
</dbReference>
<dbReference type="RefSeq" id="WP_062592388.1">
    <property type="nucleotide sequence ID" value="NZ_LQZQ01000045.1"/>
</dbReference>
<dbReference type="GO" id="GO:0046930">
    <property type="term" value="C:pore complex"/>
    <property type="evidence" value="ECO:0007669"/>
    <property type="project" value="UniProtKB-KW"/>
</dbReference>
<dbReference type="GO" id="GO:0007155">
    <property type="term" value="P:cell adhesion"/>
    <property type="evidence" value="ECO:0007669"/>
    <property type="project" value="InterPro"/>
</dbReference>
<protein>
    <recommendedName>
        <fullName evidence="13">OmpA-like domain-containing protein</fullName>
    </recommendedName>
</protein>
<dbReference type="GO" id="GO:0009279">
    <property type="term" value="C:cell outer membrane"/>
    <property type="evidence" value="ECO:0007669"/>
    <property type="project" value="UniProtKB-SubCell"/>
</dbReference>
<accession>A0A150X8C7</accession>
<evidence type="ECO:0000256" key="2">
    <source>
        <dbReference type="ARBA" id="ARBA00022448"/>
    </source>
</evidence>
<dbReference type="InterPro" id="IPR011250">
    <property type="entry name" value="OMP/PagP_B-barrel"/>
</dbReference>
<evidence type="ECO:0000256" key="1">
    <source>
        <dbReference type="ARBA" id="ARBA00004571"/>
    </source>
</evidence>
<dbReference type="PROSITE" id="PS01068">
    <property type="entry name" value="OMPA_1"/>
    <property type="match status" value="1"/>
</dbReference>
<evidence type="ECO:0000256" key="3">
    <source>
        <dbReference type="ARBA" id="ARBA00022452"/>
    </source>
</evidence>